<dbReference type="InterPro" id="IPR035919">
    <property type="entry name" value="EAL_sf"/>
</dbReference>
<dbReference type="SUPFAM" id="SSF141868">
    <property type="entry name" value="EAL domain-like"/>
    <property type="match status" value="1"/>
</dbReference>
<dbReference type="Pfam" id="PF00672">
    <property type="entry name" value="HAMP"/>
    <property type="match status" value="1"/>
</dbReference>
<dbReference type="Pfam" id="PF00990">
    <property type="entry name" value="GGDEF"/>
    <property type="match status" value="1"/>
</dbReference>
<dbReference type="InterPro" id="IPR029787">
    <property type="entry name" value="Nucleotide_cyclase"/>
</dbReference>
<accession>A0ABT6CL05</accession>
<dbReference type="CDD" id="cd01949">
    <property type="entry name" value="GGDEF"/>
    <property type="match status" value="1"/>
</dbReference>
<evidence type="ECO:0000256" key="1">
    <source>
        <dbReference type="SAM" id="Phobius"/>
    </source>
</evidence>
<dbReference type="Gene3D" id="3.20.20.450">
    <property type="entry name" value="EAL domain"/>
    <property type="match status" value="1"/>
</dbReference>
<comment type="caution">
    <text evidence="5">The sequence shown here is derived from an EMBL/GenBank/DDBJ whole genome shotgun (WGS) entry which is preliminary data.</text>
</comment>
<dbReference type="PANTHER" id="PTHR44757">
    <property type="entry name" value="DIGUANYLATE CYCLASE DGCP"/>
    <property type="match status" value="1"/>
</dbReference>
<dbReference type="InterPro" id="IPR043128">
    <property type="entry name" value="Rev_trsase/Diguanyl_cyclase"/>
</dbReference>
<dbReference type="EMBL" id="JAROCY010000014">
    <property type="protein sequence ID" value="MDF8334471.1"/>
    <property type="molecule type" value="Genomic_DNA"/>
</dbReference>
<protein>
    <submittedName>
        <fullName evidence="5">EAL domain-containing protein</fullName>
    </submittedName>
</protein>
<dbReference type="PROSITE" id="PS50887">
    <property type="entry name" value="GGDEF"/>
    <property type="match status" value="1"/>
</dbReference>
<dbReference type="SMART" id="SM00052">
    <property type="entry name" value="EAL"/>
    <property type="match status" value="1"/>
</dbReference>
<proteinExistence type="predicted"/>
<dbReference type="PANTHER" id="PTHR44757:SF2">
    <property type="entry name" value="BIOFILM ARCHITECTURE MAINTENANCE PROTEIN MBAA"/>
    <property type="match status" value="1"/>
</dbReference>
<dbReference type="InterPro" id="IPR052155">
    <property type="entry name" value="Biofilm_reg_signaling"/>
</dbReference>
<feature type="transmembrane region" description="Helical" evidence="1">
    <location>
        <begin position="276"/>
        <end position="298"/>
    </location>
</feature>
<dbReference type="CDD" id="cd06225">
    <property type="entry name" value="HAMP"/>
    <property type="match status" value="1"/>
</dbReference>
<dbReference type="Proteomes" id="UP001222770">
    <property type="component" value="Unassembled WGS sequence"/>
</dbReference>
<dbReference type="InterPro" id="IPR001633">
    <property type="entry name" value="EAL_dom"/>
</dbReference>
<dbReference type="SUPFAM" id="SSF158472">
    <property type="entry name" value="HAMP domain-like"/>
    <property type="match status" value="1"/>
</dbReference>
<organism evidence="5 6">
    <name type="scientific">Novosphingobium cyanobacteriorum</name>
    <dbReference type="NCBI Taxonomy" id="3024215"/>
    <lineage>
        <taxon>Bacteria</taxon>
        <taxon>Pseudomonadati</taxon>
        <taxon>Pseudomonadota</taxon>
        <taxon>Alphaproteobacteria</taxon>
        <taxon>Sphingomonadales</taxon>
        <taxon>Sphingomonadaceae</taxon>
        <taxon>Novosphingobium</taxon>
    </lineage>
</organism>
<dbReference type="Pfam" id="PF00563">
    <property type="entry name" value="EAL"/>
    <property type="match status" value="1"/>
</dbReference>
<feature type="domain" description="GGDEF" evidence="4">
    <location>
        <begin position="384"/>
        <end position="516"/>
    </location>
</feature>
<gene>
    <name evidence="5" type="ORF">POM99_14785</name>
</gene>
<reference evidence="5 6" key="1">
    <citation type="submission" date="2023-03" db="EMBL/GenBank/DDBJ databases">
        <title>Novosphingobium cyanobacteriorum sp. nov., isolated from a eutrophic reservoir during the Microcystis bloom period.</title>
        <authorList>
            <person name="Kang M."/>
            <person name="Le V."/>
            <person name="Ko S.-R."/>
            <person name="Lee S.-A."/>
            <person name="Ahn C.-Y."/>
        </authorList>
    </citation>
    <scope>NUCLEOTIDE SEQUENCE [LARGE SCALE GENOMIC DNA]</scope>
    <source>
        <strain evidence="5 6">HBC54</strain>
    </source>
</reference>
<dbReference type="Gene3D" id="6.10.340.10">
    <property type="match status" value="1"/>
</dbReference>
<evidence type="ECO:0000313" key="6">
    <source>
        <dbReference type="Proteomes" id="UP001222770"/>
    </source>
</evidence>
<dbReference type="Pfam" id="PF14827">
    <property type="entry name" value="dCache_3"/>
    <property type="match status" value="1"/>
</dbReference>
<feature type="domain" description="HAMP" evidence="3">
    <location>
        <begin position="298"/>
        <end position="349"/>
    </location>
</feature>
<dbReference type="InterPro" id="IPR003660">
    <property type="entry name" value="HAMP_dom"/>
</dbReference>
<dbReference type="Gene3D" id="3.30.70.270">
    <property type="match status" value="1"/>
</dbReference>
<evidence type="ECO:0000259" key="2">
    <source>
        <dbReference type="PROSITE" id="PS50883"/>
    </source>
</evidence>
<keyword evidence="1" id="KW-1133">Transmembrane helix</keyword>
<dbReference type="SMART" id="SM00267">
    <property type="entry name" value="GGDEF"/>
    <property type="match status" value="1"/>
</dbReference>
<dbReference type="PROSITE" id="PS50883">
    <property type="entry name" value="EAL"/>
    <property type="match status" value="1"/>
</dbReference>
<evidence type="ECO:0000259" key="3">
    <source>
        <dbReference type="PROSITE" id="PS50885"/>
    </source>
</evidence>
<dbReference type="InterPro" id="IPR000160">
    <property type="entry name" value="GGDEF_dom"/>
</dbReference>
<sequence>MRRPAFLAAIRAGVLTVSRLVRRRQALQLRTHIALLFALLLAVVMSVSIGVAGSGLSLFARQAAERDMVANARVFDRIIANRADQLRESASVVARDFGFREAFATGDRATLGSALASLGDRTGAPLAAIVGLDGSITAGPGAPPLDGAALLPALDGGRASGVIALNGHLALGVAAPIEMPDLVGWLVLAQPLDKQDLQSLSRLSAIPMAVDVQDARRLAPALRAQAPGQVAIAPGRDGDDLVRLSDLPSLQQGVLPRLVLRSSLDKAMESYTGVRSILIAIAVVGTLLGIWLALHLAAGITRPLTTLADAARRIARGERAKVAAEGDREVVALARSFNAMVDAIDERERRIIHTALHDGLTGMPNRSFFLEKLERALLRQTDDSRTLVAFVDLDDFKTINDTMGHPMGDALLQFVAQELTDLYPDAMVARFGGDEFGVLVSGLGREADCTAIAATLHAALNRDCRIDGRSVPLSASFGIAIGPADGADSDTLLKNADLALYRAKADGKGAYHFFEAALDEAASRRRQLELDMRETLRTGGFELHFQPLFSLAQQRIKGFEALMRWNHPVRGPVSPAEFIPLAEETGMIVPLGEWALMEACHQAASWPQAVSVAVNISPRQFASPALGQAVVRALAASGLPPARLELEITESIFIGNVERTVAMLHSLRALGVRVALDDFGTGYSSLSYLRSFPFDKLKIDQSFVRDLGRDASAQAIVRAIATLAGALGMETLAEGVEIQTHADVLRAEGCDMIQGYLISRPVPADAVPGLLGEVTALRA</sequence>
<dbReference type="CDD" id="cd01948">
    <property type="entry name" value="EAL"/>
    <property type="match status" value="1"/>
</dbReference>
<feature type="domain" description="EAL" evidence="2">
    <location>
        <begin position="525"/>
        <end position="775"/>
    </location>
</feature>
<dbReference type="InterPro" id="IPR029150">
    <property type="entry name" value="dCache_3"/>
</dbReference>
<keyword evidence="6" id="KW-1185">Reference proteome</keyword>
<keyword evidence="1" id="KW-0812">Transmembrane</keyword>
<evidence type="ECO:0000313" key="5">
    <source>
        <dbReference type="EMBL" id="MDF8334471.1"/>
    </source>
</evidence>
<evidence type="ECO:0000259" key="4">
    <source>
        <dbReference type="PROSITE" id="PS50887"/>
    </source>
</evidence>
<dbReference type="SMART" id="SM00304">
    <property type="entry name" value="HAMP"/>
    <property type="match status" value="1"/>
</dbReference>
<feature type="transmembrane region" description="Helical" evidence="1">
    <location>
        <begin position="33"/>
        <end position="59"/>
    </location>
</feature>
<dbReference type="PROSITE" id="PS50885">
    <property type="entry name" value="HAMP"/>
    <property type="match status" value="1"/>
</dbReference>
<dbReference type="SUPFAM" id="SSF55073">
    <property type="entry name" value="Nucleotide cyclase"/>
    <property type="match status" value="1"/>
</dbReference>
<dbReference type="NCBIfam" id="TIGR00254">
    <property type="entry name" value="GGDEF"/>
    <property type="match status" value="1"/>
</dbReference>
<keyword evidence="1" id="KW-0472">Membrane</keyword>
<name>A0ABT6CL05_9SPHN</name>
<dbReference type="RefSeq" id="WP_277279170.1">
    <property type="nucleotide sequence ID" value="NZ_JAROCY010000014.1"/>
</dbReference>